<evidence type="ECO:0000313" key="3">
    <source>
        <dbReference type="Proteomes" id="UP000267900"/>
    </source>
</evidence>
<proteinExistence type="predicted"/>
<keyword evidence="3" id="KW-1185">Reference proteome</keyword>
<dbReference type="EMBL" id="CP034587">
    <property type="protein sequence ID" value="AZQ70238.1"/>
    <property type="molecule type" value="Genomic_DNA"/>
</dbReference>
<evidence type="ECO:0000313" key="2">
    <source>
        <dbReference type="EMBL" id="AZQ70238.1"/>
    </source>
</evidence>
<accession>A0A3Q9FWL2</accession>
<feature type="region of interest" description="Disordered" evidence="1">
    <location>
        <begin position="1"/>
        <end position="20"/>
    </location>
</feature>
<organism evidence="2 3">
    <name type="scientific">Streptomyces luteoverticillatus</name>
    <name type="common">Streptoverticillium luteoverticillatus</name>
    <dbReference type="NCBI Taxonomy" id="66425"/>
    <lineage>
        <taxon>Bacteria</taxon>
        <taxon>Bacillati</taxon>
        <taxon>Actinomycetota</taxon>
        <taxon>Actinomycetes</taxon>
        <taxon>Kitasatosporales</taxon>
        <taxon>Streptomycetaceae</taxon>
        <taxon>Streptomyces</taxon>
    </lineage>
</organism>
<protein>
    <submittedName>
        <fullName evidence="2">Uncharacterized protein</fullName>
    </submittedName>
</protein>
<name>A0A3Q9FWL2_STRLT</name>
<dbReference type="AlphaFoldDB" id="A0A3Q9FWL2"/>
<sequence length="67" mass="6962">MPRASSARSDRGGGFAEAARERVSRAQAALDAALEAGDAYGMSVAADELEDALRIAREHGLGMENGQ</sequence>
<evidence type="ECO:0000256" key="1">
    <source>
        <dbReference type="SAM" id="MobiDB-lite"/>
    </source>
</evidence>
<dbReference type="Proteomes" id="UP000267900">
    <property type="component" value="Chromosome"/>
</dbReference>
<gene>
    <name evidence="2" type="ORF">EKH77_02545</name>
</gene>
<reference evidence="2 3" key="1">
    <citation type="submission" date="2018-12" db="EMBL/GenBank/DDBJ databases">
        <title>The whole draft genome of Streptomyce luteoverticillatus CGMCC 15060.</title>
        <authorList>
            <person name="Feng Z."/>
            <person name="Chen G."/>
            <person name="Zhang J."/>
            <person name="Zhu H."/>
            <person name="Yu X."/>
            <person name="Zhang W."/>
            <person name="Zhang X."/>
        </authorList>
    </citation>
    <scope>NUCLEOTIDE SEQUENCE [LARGE SCALE GENOMIC DNA]</scope>
    <source>
        <strain evidence="2 3">CGMCC 15060</strain>
    </source>
</reference>